<dbReference type="SUPFAM" id="SSF143430">
    <property type="entry name" value="TTP0101/SSO1404-like"/>
    <property type="match status" value="1"/>
</dbReference>
<sequence>MRRCYLVCYDIRNPKRLRRVHKTLKGYGEAVQFSVFFCVLKDIDRVRLQSDLEKQMNLNEDQTLILDLGPNEEEARQALTVIGKALPDQNPGTIVVV</sequence>
<comment type="similarity">
    <text evidence="2 9">Belongs to the CRISPR-associated endoribonuclease Cas2 protein family.</text>
</comment>
<dbReference type="CDD" id="cd09725">
    <property type="entry name" value="Cas2_I_II_III"/>
    <property type="match status" value="1"/>
</dbReference>
<dbReference type="Gene3D" id="3.30.70.240">
    <property type="match status" value="1"/>
</dbReference>
<name>A0A1M4ST66_9GAMM</name>
<dbReference type="Pfam" id="PF09827">
    <property type="entry name" value="CRISPR_Cas2"/>
    <property type="match status" value="1"/>
</dbReference>
<dbReference type="OrthoDB" id="9798176at2"/>
<keyword evidence="8 9" id="KW-0051">Antiviral defense</keyword>
<feature type="binding site" evidence="9">
    <location>
        <position position="10"/>
    </location>
    <ligand>
        <name>Mg(2+)</name>
        <dbReference type="ChEBI" id="CHEBI:18420"/>
        <note>catalytic</note>
    </ligand>
</feature>
<dbReference type="GO" id="GO:0046872">
    <property type="term" value="F:metal ion binding"/>
    <property type="evidence" value="ECO:0007669"/>
    <property type="project" value="UniProtKB-UniRule"/>
</dbReference>
<evidence type="ECO:0000256" key="3">
    <source>
        <dbReference type="ARBA" id="ARBA00022722"/>
    </source>
</evidence>
<comment type="function">
    <text evidence="9">CRISPR (clustered regularly interspaced short palindromic repeat), is an adaptive immune system that provides protection against mobile genetic elements (viruses, transposable elements and conjugative plasmids). CRISPR clusters contain sequences complementary to antecedent mobile elements and target invading nucleic acids. CRISPR clusters are transcribed and processed into CRISPR RNA (crRNA). Functions as a ssRNA-specific endoribonuclease. Involved in the integration of spacer DNA into the CRISPR cassette.</text>
</comment>
<dbReference type="InterPro" id="IPR019199">
    <property type="entry name" value="Virulence_VapD/CRISPR_Cas2"/>
</dbReference>
<dbReference type="Proteomes" id="UP000242857">
    <property type="component" value="Unassembled WGS sequence"/>
</dbReference>
<evidence type="ECO:0000256" key="5">
    <source>
        <dbReference type="ARBA" id="ARBA00022759"/>
    </source>
</evidence>
<reference evidence="11" key="1">
    <citation type="submission" date="2016-11" db="EMBL/GenBank/DDBJ databases">
        <authorList>
            <person name="Varghese N."/>
            <person name="Submissions S."/>
        </authorList>
    </citation>
    <scope>NUCLEOTIDE SEQUENCE [LARGE SCALE GENOMIC DNA]</scope>
    <source>
        <strain evidence="11">DSM 14834</strain>
    </source>
</reference>
<dbReference type="STRING" id="213588.SAMN02745204_00265"/>
<dbReference type="GO" id="GO:0016787">
    <property type="term" value="F:hydrolase activity"/>
    <property type="evidence" value="ECO:0007669"/>
    <property type="project" value="UniProtKB-KW"/>
</dbReference>
<evidence type="ECO:0000256" key="1">
    <source>
        <dbReference type="ARBA" id="ARBA00001946"/>
    </source>
</evidence>
<organism evidence="10 11">
    <name type="scientific">Thermomonas hydrothermalis</name>
    <dbReference type="NCBI Taxonomy" id="213588"/>
    <lineage>
        <taxon>Bacteria</taxon>
        <taxon>Pseudomonadati</taxon>
        <taxon>Pseudomonadota</taxon>
        <taxon>Gammaproteobacteria</taxon>
        <taxon>Lysobacterales</taxon>
        <taxon>Lysobacteraceae</taxon>
        <taxon>Thermomonas</taxon>
    </lineage>
</organism>
<comment type="subunit">
    <text evidence="9">Homodimer, forms a heterotetramer with a Cas1 homodimer.</text>
</comment>
<dbReference type="InterPro" id="IPR021127">
    <property type="entry name" value="CRISPR_associated_Cas2"/>
</dbReference>
<keyword evidence="7 9" id="KW-0460">Magnesium</keyword>
<dbReference type="EMBL" id="FQUK01000003">
    <property type="protein sequence ID" value="SHE35444.1"/>
    <property type="molecule type" value="Genomic_DNA"/>
</dbReference>
<keyword evidence="5 9" id="KW-0255">Endonuclease</keyword>
<evidence type="ECO:0000256" key="6">
    <source>
        <dbReference type="ARBA" id="ARBA00022801"/>
    </source>
</evidence>
<dbReference type="GO" id="GO:0004521">
    <property type="term" value="F:RNA endonuclease activity"/>
    <property type="evidence" value="ECO:0007669"/>
    <property type="project" value="InterPro"/>
</dbReference>
<keyword evidence="6 9" id="KW-0378">Hydrolase</keyword>
<evidence type="ECO:0000256" key="4">
    <source>
        <dbReference type="ARBA" id="ARBA00022723"/>
    </source>
</evidence>
<evidence type="ECO:0000256" key="9">
    <source>
        <dbReference type="HAMAP-Rule" id="MF_01471"/>
    </source>
</evidence>
<proteinExistence type="inferred from homology"/>
<dbReference type="PANTHER" id="PTHR34405">
    <property type="entry name" value="CRISPR-ASSOCIATED ENDORIBONUCLEASE CAS2"/>
    <property type="match status" value="1"/>
</dbReference>
<comment type="cofactor">
    <cofactor evidence="1 9">
        <name>Mg(2+)</name>
        <dbReference type="ChEBI" id="CHEBI:18420"/>
    </cofactor>
</comment>
<evidence type="ECO:0000256" key="2">
    <source>
        <dbReference type="ARBA" id="ARBA00009959"/>
    </source>
</evidence>
<keyword evidence="3 9" id="KW-0540">Nuclease</keyword>
<protein>
    <recommendedName>
        <fullName evidence="9">CRISPR-associated endoribonuclease Cas2</fullName>
        <ecNumber evidence="9">3.1.-.-</ecNumber>
    </recommendedName>
</protein>
<dbReference type="GO" id="GO:0051607">
    <property type="term" value="P:defense response to virus"/>
    <property type="evidence" value="ECO:0007669"/>
    <property type="project" value="UniProtKB-UniRule"/>
</dbReference>
<dbReference type="PANTHER" id="PTHR34405:SF3">
    <property type="entry name" value="CRISPR-ASSOCIATED ENDORIBONUCLEASE CAS2 3"/>
    <property type="match status" value="1"/>
</dbReference>
<gene>
    <name evidence="9" type="primary">cas2</name>
    <name evidence="10" type="ORF">SAMN02745204_00265</name>
</gene>
<dbReference type="AlphaFoldDB" id="A0A1M4ST66"/>
<accession>A0A1M4ST66</accession>
<evidence type="ECO:0000313" key="10">
    <source>
        <dbReference type="EMBL" id="SHE35444.1"/>
    </source>
</evidence>
<dbReference type="GO" id="GO:0043571">
    <property type="term" value="P:maintenance of CRISPR repeat elements"/>
    <property type="evidence" value="ECO:0007669"/>
    <property type="project" value="UniProtKB-UniRule"/>
</dbReference>
<dbReference type="HAMAP" id="MF_01471">
    <property type="entry name" value="Cas2"/>
    <property type="match status" value="1"/>
</dbReference>
<keyword evidence="11" id="KW-1185">Reference proteome</keyword>
<dbReference type="EC" id="3.1.-.-" evidence="9"/>
<keyword evidence="4 9" id="KW-0479">Metal-binding</keyword>
<dbReference type="RefSeq" id="WP_072754840.1">
    <property type="nucleotide sequence ID" value="NZ_FQUK01000003.1"/>
</dbReference>
<dbReference type="NCBIfam" id="TIGR01573">
    <property type="entry name" value="cas2"/>
    <property type="match status" value="1"/>
</dbReference>
<evidence type="ECO:0000313" key="11">
    <source>
        <dbReference type="Proteomes" id="UP000242857"/>
    </source>
</evidence>
<evidence type="ECO:0000256" key="8">
    <source>
        <dbReference type="ARBA" id="ARBA00023118"/>
    </source>
</evidence>
<evidence type="ECO:0000256" key="7">
    <source>
        <dbReference type="ARBA" id="ARBA00022842"/>
    </source>
</evidence>